<dbReference type="AlphaFoldDB" id="A0A847SJA7"/>
<dbReference type="Proteomes" id="UP000552864">
    <property type="component" value="Unassembled WGS sequence"/>
</dbReference>
<dbReference type="EMBL" id="JABAHZ010000003">
    <property type="protein sequence ID" value="NLR79843.1"/>
    <property type="molecule type" value="Genomic_DNA"/>
</dbReference>
<evidence type="ECO:0000313" key="3">
    <source>
        <dbReference type="Proteomes" id="UP000552864"/>
    </source>
</evidence>
<keyword evidence="1" id="KW-0732">Signal</keyword>
<feature type="chain" id="PRO_5032980285" evidence="1">
    <location>
        <begin position="20"/>
        <end position="234"/>
    </location>
</feature>
<protein>
    <submittedName>
        <fullName evidence="2">Membrane or secreted protein</fullName>
    </submittedName>
</protein>
<proteinExistence type="predicted"/>
<evidence type="ECO:0000313" key="2">
    <source>
        <dbReference type="EMBL" id="NLR79843.1"/>
    </source>
</evidence>
<name>A0A847SJA7_9BACT</name>
<organism evidence="2 3">
    <name type="scientific">Chitinophaga eiseniae</name>
    <dbReference type="NCBI Taxonomy" id="634771"/>
    <lineage>
        <taxon>Bacteria</taxon>
        <taxon>Pseudomonadati</taxon>
        <taxon>Bacteroidota</taxon>
        <taxon>Chitinophagia</taxon>
        <taxon>Chitinophagales</taxon>
        <taxon>Chitinophagaceae</taxon>
        <taxon>Chitinophaga</taxon>
    </lineage>
</organism>
<sequence length="234" mass="25224">MKKLFICLTLLLVSLGAVKAQESPVGAWTATSGDITSVLLITPSWFTVTDYRAADFVSTYGGAWQQAGNGETTVAISFNTANPNQVGQNARVPVTMENGQLVTNTAGGGSQRWIRLDDGSGPLAGKWKITARENNGKMNTIPDGPRQTFKILTGTRFQWVAVNLSTGEFFGTGGGTYTFDNGTYTEKIAFFSRDNTRVGAALSFKGKVNGNEWEHSGLSSKGDPIHEVWTKTQE</sequence>
<dbReference type="RefSeq" id="WP_168739288.1">
    <property type="nucleotide sequence ID" value="NZ_JABAHZ010000003.1"/>
</dbReference>
<keyword evidence="3" id="KW-1185">Reference proteome</keyword>
<evidence type="ECO:0000256" key="1">
    <source>
        <dbReference type="SAM" id="SignalP"/>
    </source>
</evidence>
<feature type="signal peptide" evidence="1">
    <location>
        <begin position="1"/>
        <end position="19"/>
    </location>
</feature>
<gene>
    <name evidence="2" type="ORF">HGH91_14490</name>
</gene>
<accession>A0A847SJA7</accession>
<comment type="caution">
    <text evidence="2">The sequence shown here is derived from an EMBL/GenBank/DDBJ whole genome shotgun (WGS) entry which is preliminary data.</text>
</comment>
<dbReference type="Gene3D" id="2.40.128.490">
    <property type="entry name" value="Uncharacterised protein PF14869, DUF4488"/>
    <property type="match status" value="1"/>
</dbReference>
<reference evidence="2 3" key="1">
    <citation type="submission" date="2020-04" db="EMBL/GenBank/DDBJ databases">
        <authorList>
            <person name="Yin C."/>
        </authorList>
    </citation>
    <scope>NUCLEOTIDE SEQUENCE [LARGE SCALE GENOMIC DNA]</scope>
    <source>
        <strain evidence="2 3">Ak56</strain>
    </source>
</reference>